<protein>
    <recommendedName>
        <fullName evidence="3">Glycine N-acyltransferase-like protein</fullName>
        <ecNumber evidence="3">2.3.1.-</ecNumber>
    </recommendedName>
</protein>
<dbReference type="InterPro" id="IPR015938">
    <property type="entry name" value="Glycine_N-acyltransferase_N"/>
</dbReference>
<dbReference type="Pfam" id="PF00031">
    <property type="entry name" value="Cystatin"/>
    <property type="match status" value="1"/>
</dbReference>
<accession>A0A498LTY5</accession>
<dbReference type="SMART" id="SM00043">
    <property type="entry name" value="CY"/>
    <property type="match status" value="1"/>
</dbReference>
<dbReference type="CDD" id="cd00042">
    <property type="entry name" value="CY"/>
    <property type="match status" value="1"/>
</dbReference>
<dbReference type="SUPFAM" id="SSF55729">
    <property type="entry name" value="Acyl-CoA N-acyltransferases (Nat)"/>
    <property type="match status" value="4"/>
</dbReference>
<dbReference type="GO" id="GO:0004869">
    <property type="term" value="F:cysteine-type endopeptidase inhibitor activity"/>
    <property type="evidence" value="ECO:0007669"/>
    <property type="project" value="InterPro"/>
</dbReference>
<keyword evidence="3 6" id="KW-0012">Acyltransferase</keyword>
<dbReference type="Gene3D" id="3.10.450.10">
    <property type="match status" value="1"/>
</dbReference>
<evidence type="ECO:0000256" key="4">
    <source>
        <dbReference type="SAM" id="SignalP"/>
    </source>
</evidence>
<dbReference type="PANTHER" id="PTHR15298">
    <property type="entry name" value="L-COA N-ACYLTRANSFERASE-RELATED"/>
    <property type="match status" value="1"/>
</dbReference>
<keyword evidence="3 6" id="KW-0808">Transferase</keyword>
<dbReference type="GO" id="GO:0005739">
    <property type="term" value="C:mitochondrion"/>
    <property type="evidence" value="ECO:0007669"/>
    <property type="project" value="InterPro"/>
</dbReference>
<dbReference type="AlphaFoldDB" id="A0A498LTY5"/>
<dbReference type="PANTHER" id="PTHR15298:SF17">
    <property type="entry name" value="GLYCINE N-ACYLTRANSFERASE-LIKE PROTEIN"/>
    <property type="match status" value="1"/>
</dbReference>
<feature type="chain" id="PRO_5019738667" description="Glycine N-acyltransferase-like protein" evidence="4">
    <location>
        <begin position="20"/>
        <end position="757"/>
    </location>
</feature>
<dbReference type="SUPFAM" id="SSF54403">
    <property type="entry name" value="Cystatin/monellin"/>
    <property type="match status" value="1"/>
</dbReference>
<keyword evidence="4" id="KW-0732">Signal</keyword>
<dbReference type="STRING" id="84645.A0A498LTY5"/>
<name>A0A498LTY5_LABRO</name>
<dbReference type="PROSITE" id="PS00287">
    <property type="entry name" value="CYSTATIN"/>
    <property type="match status" value="1"/>
</dbReference>
<dbReference type="InterPro" id="IPR016181">
    <property type="entry name" value="Acyl_CoA_acyltransferase"/>
</dbReference>
<dbReference type="EMBL" id="QBIY01013198">
    <property type="protein sequence ID" value="RXN10576.1"/>
    <property type="molecule type" value="Genomic_DNA"/>
</dbReference>
<comment type="similarity">
    <text evidence="1">Belongs to the cystatin family.</text>
</comment>
<evidence type="ECO:0007829" key="8">
    <source>
        <dbReference type="PeptideAtlas" id="A0A498LTY5"/>
    </source>
</evidence>
<evidence type="ECO:0000259" key="5">
    <source>
        <dbReference type="PROSITE" id="PS51186"/>
    </source>
</evidence>
<dbReference type="InterPro" id="IPR046350">
    <property type="entry name" value="Cystatin_sf"/>
</dbReference>
<reference evidence="6 7" key="1">
    <citation type="submission" date="2018-03" db="EMBL/GenBank/DDBJ databases">
        <title>Draft genome sequence of Rohu Carp (Labeo rohita).</title>
        <authorList>
            <person name="Das P."/>
            <person name="Kushwaha B."/>
            <person name="Joshi C.G."/>
            <person name="Kumar D."/>
            <person name="Nagpure N.S."/>
            <person name="Sahoo L."/>
            <person name="Das S.P."/>
            <person name="Bit A."/>
            <person name="Patnaik S."/>
            <person name="Meher P.K."/>
            <person name="Jayasankar P."/>
            <person name="Koringa P.G."/>
            <person name="Patel N.V."/>
            <person name="Hinsu A.T."/>
            <person name="Kumar R."/>
            <person name="Pandey M."/>
            <person name="Agarwal S."/>
            <person name="Srivastava S."/>
            <person name="Singh M."/>
            <person name="Iquebal M.A."/>
            <person name="Jaiswal S."/>
            <person name="Angadi U.B."/>
            <person name="Kumar N."/>
            <person name="Raza M."/>
            <person name="Shah T.M."/>
            <person name="Rai A."/>
            <person name="Jena J.K."/>
        </authorList>
    </citation>
    <scope>NUCLEOTIDE SEQUENCE [LARGE SCALE GENOMIC DNA]</scope>
    <source>
        <strain evidence="6">DASCIFA01</strain>
        <tissue evidence="6">Testis</tissue>
    </source>
</reference>
<evidence type="ECO:0000256" key="1">
    <source>
        <dbReference type="ARBA" id="ARBA00009403"/>
    </source>
</evidence>
<dbReference type="InterPro" id="IPR000010">
    <property type="entry name" value="Cystatin_dom"/>
</dbReference>
<dbReference type="FunFam" id="3.10.450.10:FF:000004">
    <property type="entry name" value="Cystatin C"/>
    <property type="match status" value="1"/>
</dbReference>
<keyword evidence="7" id="KW-1185">Reference proteome</keyword>
<dbReference type="CDD" id="cd04301">
    <property type="entry name" value="NAT_SF"/>
    <property type="match status" value="4"/>
</dbReference>
<proteinExistence type="evidence at protein level"/>
<dbReference type="GO" id="GO:0047961">
    <property type="term" value="F:glycine N-acyltransferase activity"/>
    <property type="evidence" value="ECO:0007669"/>
    <property type="project" value="InterPro"/>
</dbReference>
<comment type="similarity">
    <text evidence="3">Belongs to the glycine N-acyltransferase family.</text>
</comment>
<dbReference type="EC" id="2.3.1.-" evidence="3"/>
<evidence type="ECO:0000313" key="6">
    <source>
        <dbReference type="EMBL" id="RXN10576.1"/>
    </source>
</evidence>
<dbReference type="InterPro" id="IPR010313">
    <property type="entry name" value="Glycine_N-acyltransferase"/>
</dbReference>
<sequence>MYLKMIVPFLAVILAVASAGMTGAPMDADINDEDVRNALQFAVAHYNRQSNDAFVSQVSQVVKAQKQVVAGLKYIFTVKMGRTNCRKGRDETLCDVHEDPRVARNNRAKDFRKKVTLYSTDEEVLRRMLTVENAVDWSTYFLLGGCDVRHSPMLKEIAASWGINMKGYTLVHLMTLTDPNHLPELITSDLEPRMSVLNESHADVVNNTWKFGGDDKGYRNILNLIRHYPTFCITDENNQPVSWVLLYDYCAMGILYTQPEHRGKGYAKALITTMAKRLHSQGYPVYCFIEESNLLSYKLFQSLGFTEDPSYRAACRCKDQAFTTLIMLGCDVRHIPMLKEIAASRGVSMKEFSLVHLMTLTDPSHLPELVTSDLESRVSVLNESHVDVINKTWKFGGDEKSYRNILHLIRHFPSCCITDENNQPVSWVLSYDYYAMGMLYTQPEHRGKGYAKTLITTMAKRLHSQGYPVYCFIEECNELSYKLFKNMGFTEDPSYRATCDLESRVSVLNESHVDVINKTWKYGGDEKSYRNILHYIRHFPSCCITDENNQPVSWVLTYDYCAMGMLYTQPEHRGKGYAKALVTAMAKRLHSEGYPVYCFIEEWNELSYKLFQSLGFTEDPSYRSTCSSLKLSSLNESHLAVVNRSWKFGCEDSKRMIKNMILNFPSCCVLDSDDQPVAWILTYPSCALGMLYTLPEHRGKGYAKALITVMSKRLHAQGYPVYCFIEKENKISYSLFTSLGFTEEPDYRAAWFVFNDL</sequence>
<organism evidence="6 7">
    <name type="scientific">Labeo rohita</name>
    <name type="common">Indian major carp</name>
    <name type="synonym">Cyprinus rohita</name>
    <dbReference type="NCBI Taxonomy" id="84645"/>
    <lineage>
        <taxon>Eukaryota</taxon>
        <taxon>Metazoa</taxon>
        <taxon>Chordata</taxon>
        <taxon>Craniata</taxon>
        <taxon>Vertebrata</taxon>
        <taxon>Euteleostomi</taxon>
        <taxon>Actinopterygii</taxon>
        <taxon>Neopterygii</taxon>
        <taxon>Teleostei</taxon>
        <taxon>Ostariophysi</taxon>
        <taxon>Cypriniformes</taxon>
        <taxon>Cyprinidae</taxon>
        <taxon>Labeoninae</taxon>
        <taxon>Labeonini</taxon>
        <taxon>Labeo</taxon>
    </lineage>
</organism>
<dbReference type="InterPro" id="IPR000182">
    <property type="entry name" value="GNAT_dom"/>
</dbReference>
<feature type="signal peptide" evidence="4">
    <location>
        <begin position="1"/>
        <end position="19"/>
    </location>
</feature>
<feature type="domain" description="N-acetyltransferase" evidence="5">
    <location>
        <begin position="629"/>
        <end position="757"/>
    </location>
</feature>
<keyword evidence="8" id="KW-1267">Proteomics identification</keyword>
<dbReference type="InterPro" id="IPR013653">
    <property type="entry name" value="GCN5-like_dom"/>
</dbReference>
<dbReference type="Gene3D" id="3.40.630.30">
    <property type="match status" value="4"/>
</dbReference>
<feature type="domain" description="N-acetyltransferase" evidence="5">
    <location>
        <begin position="180"/>
        <end position="342"/>
    </location>
</feature>
<evidence type="ECO:0000313" key="7">
    <source>
        <dbReference type="Proteomes" id="UP000290572"/>
    </source>
</evidence>
<dbReference type="Pfam" id="PF06021">
    <property type="entry name" value="Gly_acyl_tr_N"/>
    <property type="match status" value="2"/>
</dbReference>
<feature type="domain" description="N-acetyltransferase" evidence="5">
    <location>
        <begin position="503"/>
        <end position="636"/>
    </location>
</feature>
<feature type="domain" description="N-acetyltransferase" evidence="5">
    <location>
        <begin position="364"/>
        <end position="508"/>
    </location>
</feature>
<gene>
    <name evidence="6" type="ORF">ROHU_030646</name>
</gene>
<dbReference type="Pfam" id="PF08445">
    <property type="entry name" value="FR47"/>
    <property type="match status" value="4"/>
</dbReference>
<dbReference type="Proteomes" id="UP000290572">
    <property type="component" value="Unassembled WGS sequence"/>
</dbReference>
<comment type="caution">
    <text evidence="6">The sequence shown here is derived from an EMBL/GenBank/DDBJ whole genome shotgun (WGS) entry which is preliminary data.</text>
</comment>
<dbReference type="InterPro" id="IPR018073">
    <property type="entry name" value="Prot_inh_cystat_CS"/>
</dbReference>
<evidence type="ECO:0000256" key="3">
    <source>
        <dbReference type="RuleBase" id="RU368002"/>
    </source>
</evidence>
<dbReference type="PROSITE" id="PS51186">
    <property type="entry name" value="GNAT"/>
    <property type="match status" value="4"/>
</dbReference>
<evidence type="ECO:0000256" key="2">
    <source>
        <dbReference type="ARBA" id="ARBA00023157"/>
    </source>
</evidence>
<keyword evidence="2" id="KW-1015">Disulfide bond</keyword>